<protein>
    <recommendedName>
        <fullName evidence="6">Major facilitator superfamily (MFS) profile domain-containing protein</fullName>
    </recommendedName>
</protein>
<feature type="transmembrane region" description="Helical" evidence="5">
    <location>
        <begin position="209"/>
        <end position="230"/>
    </location>
</feature>
<dbReference type="GO" id="GO:0022857">
    <property type="term" value="F:transmembrane transporter activity"/>
    <property type="evidence" value="ECO:0007669"/>
    <property type="project" value="InterPro"/>
</dbReference>
<dbReference type="Proteomes" id="UP000717996">
    <property type="component" value="Unassembled WGS sequence"/>
</dbReference>
<evidence type="ECO:0000313" key="8">
    <source>
        <dbReference type="Proteomes" id="UP000717996"/>
    </source>
</evidence>
<evidence type="ECO:0000313" key="7">
    <source>
        <dbReference type="EMBL" id="KAG1537148.1"/>
    </source>
</evidence>
<name>A0A9P6Y1R3_RHIOR</name>
<dbReference type="GO" id="GO:0005886">
    <property type="term" value="C:plasma membrane"/>
    <property type="evidence" value="ECO:0007669"/>
    <property type="project" value="TreeGrafter"/>
</dbReference>
<reference evidence="7" key="1">
    <citation type="journal article" date="2020" name="Microb. Genom.">
        <title>Genetic diversity of clinical and environmental Mucorales isolates obtained from an investigation of mucormycosis cases among solid organ transplant recipients.</title>
        <authorList>
            <person name="Nguyen M.H."/>
            <person name="Kaul D."/>
            <person name="Muto C."/>
            <person name="Cheng S.J."/>
            <person name="Richter R.A."/>
            <person name="Bruno V.M."/>
            <person name="Liu G."/>
            <person name="Beyhan S."/>
            <person name="Sundermann A.J."/>
            <person name="Mounaud S."/>
            <person name="Pasculle A.W."/>
            <person name="Nierman W.C."/>
            <person name="Driscoll E."/>
            <person name="Cumbie R."/>
            <person name="Clancy C.J."/>
            <person name="Dupont C.L."/>
        </authorList>
    </citation>
    <scope>NUCLEOTIDE SEQUENCE</scope>
    <source>
        <strain evidence="7">GL16</strain>
    </source>
</reference>
<dbReference type="Pfam" id="PF07690">
    <property type="entry name" value="MFS_1"/>
    <property type="match status" value="2"/>
</dbReference>
<proteinExistence type="predicted"/>
<accession>A0A9P6Y1R3</accession>
<feature type="domain" description="Major facilitator superfamily (MFS) profile" evidence="6">
    <location>
        <begin position="56"/>
        <end position="521"/>
    </location>
</feature>
<feature type="transmembrane region" description="Helical" evidence="5">
    <location>
        <begin position="427"/>
        <end position="449"/>
    </location>
</feature>
<dbReference type="InterPro" id="IPR011701">
    <property type="entry name" value="MFS"/>
</dbReference>
<dbReference type="OrthoDB" id="4078873at2759"/>
<evidence type="ECO:0000256" key="3">
    <source>
        <dbReference type="ARBA" id="ARBA00022989"/>
    </source>
</evidence>
<organism evidence="7 8">
    <name type="scientific">Rhizopus oryzae</name>
    <name type="common">Mucormycosis agent</name>
    <name type="synonym">Rhizopus arrhizus var. delemar</name>
    <dbReference type="NCBI Taxonomy" id="64495"/>
    <lineage>
        <taxon>Eukaryota</taxon>
        <taxon>Fungi</taxon>
        <taxon>Fungi incertae sedis</taxon>
        <taxon>Mucoromycota</taxon>
        <taxon>Mucoromycotina</taxon>
        <taxon>Mucoromycetes</taxon>
        <taxon>Mucorales</taxon>
        <taxon>Mucorineae</taxon>
        <taxon>Rhizopodaceae</taxon>
        <taxon>Rhizopus</taxon>
    </lineage>
</organism>
<evidence type="ECO:0000256" key="2">
    <source>
        <dbReference type="ARBA" id="ARBA00022692"/>
    </source>
</evidence>
<comment type="subcellular location">
    <subcellularLocation>
        <location evidence="1">Membrane</location>
        <topology evidence="1">Multi-pass membrane protein</topology>
    </subcellularLocation>
</comment>
<dbReference type="AlphaFoldDB" id="A0A9P6Y1R3"/>
<dbReference type="PROSITE" id="PS50850">
    <property type="entry name" value="MFS"/>
    <property type="match status" value="1"/>
</dbReference>
<comment type="caution">
    <text evidence="7">The sequence shown here is derived from an EMBL/GenBank/DDBJ whole genome shotgun (WGS) entry which is preliminary data.</text>
</comment>
<gene>
    <name evidence="7" type="ORF">G6F51_010549</name>
</gene>
<feature type="transmembrane region" description="Helical" evidence="5">
    <location>
        <begin position="177"/>
        <end position="197"/>
    </location>
</feature>
<feature type="transmembrane region" description="Helical" evidence="5">
    <location>
        <begin position="122"/>
        <end position="139"/>
    </location>
</feature>
<keyword evidence="4 5" id="KW-0472">Membrane</keyword>
<feature type="transmembrane region" description="Helical" evidence="5">
    <location>
        <begin position="265"/>
        <end position="285"/>
    </location>
</feature>
<dbReference type="SUPFAM" id="SSF103473">
    <property type="entry name" value="MFS general substrate transporter"/>
    <property type="match status" value="2"/>
</dbReference>
<feature type="transmembrane region" description="Helical" evidence="5">
    <location>
        <begin position="461"/>
        <end position="486"/>
    </location>
</feature>
<feature type="transmembrane region" description="Helical" evidence="5">
    <location>
        <begin position="297"/>
        <end position="316"/>
    </location>
</feature>
<evidence type="ECO:0000259" key="6">
    <source>
        <dbReference type="PROSITE" id="PS50850"/>
    </source>
</evidence>
<evidence type="ECO:0000256" key="5">
    <source>
        <dbReference type="SAM" id="Phobius"/>
    </source>
</evidence>
<dbReference type="Gene3D" id="1.20.1250.20">
    <property type="entry name" value="MFS general substrate transporter like domains"/>
    <property type="match status" value="2"/>
</dbReference>
<keyword evidence="2 5" id="KW-0812">Transmembrane</keyword>
<feature type="transmembrane region" description="Helical" evidence="5">
    <location>
        <begin position="401"/>
        <end position="421"/>
    </location>
</feature>
<feature type="transmembrane region" description="Helical" evidence="5">
    <location>
        <begin position="54"/>
        <end position="70"/>
    </location>
</feature>
<dbReference type="InterPro" id="IPR020846">
    <property type="entry name" value="MFS_dom"/>
</dbReference>
<sequence length="580" mass="63431">MGKESSSSMNNLDMESYGAFPDKNSQIQKELEGKPYGVQKVMLMKKLGSKKDKTAVIVGIILIAWAKNWEANVVYSSSTYITSYFNSLNLASLISVVLYIVETVLLPFYAKLADMVGRTESFAISIFFYVLSGIVQAVAPNMDTLVGGQVIYALGVTGVAILGHVLIADITTSVNRGLFQAFYDFPAIVNIFVAPIVGEALVNANAWRWAYSMICFCISVTAIPLMTGLVRLESTVKKSNLLPPRNKQYRTWSETLRWFCNEIDVIGSILFIGALCMILLPLVLATSSWGGWNSPRTIGTLVGGVVCGIIFCIWEWKFAEKPVIPLGRWNTWTPIAGVLCCATVSVFHASNWTYHITYLQISRRASIVTSTYIDRSYDAIYLVSQILSGYLMKRFKVYRPIVFIGLSLLMIGIGLMIPARYPTSPTGFVVITQLIAGFGAGFIYVPILVAVQSSVPTPDIAIVTALYQIGGTIATSIGSSIAGAVWNGMLPTEFAKHVPGEYDLASLLGDITYINALPEDQHEGTVIAYANVQRILSIVSLGIAVLAFIFFLGMRGFALSEEVKEDSNDTPDESSKPQKL</sequence>
<evidence type="ECO:0000256" key="4">
    <source>
        <dbReference type="ARBA" id="ARBA00023136"/>
    </source>
</evidence>
<dbReference type="InterPro" id="IPR036259">
    <property type="entry name" value="MFS_trans_sf"/>
</dbReference>
<feature type="transmembrane region" description="Helical" evidence="5">
    <location>
        <begin position="535"/>
        <end position="554"/>
    </location>
</feature>
<dbReference type="PANTHER" id="PTHR23501">
    <property type="entry name" value="MAJOR FACILITATOR SUPERFAMILY"/>
    <property type="match status" value="1"/>
</dbReference>
<feature type="transmembrane region" description="Helical" evidence="5">
    <location>
        <begin position="151"/>
        <end position="170"/>
    </location>
</feature>
<dbReference type="PANTHER" id="PTHR23501:SF87">
    <property type="entry name" value="SIDEROPHORE IRON TRANSPORTER 2"/>
    <property type="match status" value="1"/>
</dbReference>
<keyword evidence="3 5" id="KW-1133">Transmembrane helix</keyword>
<feature type="transmembrane region" description="Helical" evidence="5">
    <location>
        <begin position="90"/>
        <end position="110"/>
    </location>
</feature>
<evidence type="ECO:0000256" key="1">
    <source>
        <dbReference type="ARBA" id="ARBA00004141"/>
    </source>
</evidence>
<dbReference type="EMBL" id="JAANIT010002212">
    <property type="protein sequence ID" value="KAG1537148.1"/>
    <property type="molecule type" value="Genomic_DNA"/>
</dbReference>